<dbReference type="AlphaFoldDB" id="A0A5C7ET72"/>
<feature type="transmembrane region" description="Helical" evidence="6">
    <location>
        <begin position="289"/>
        <end position="310"/>
    </location>
</feature>
<feature type="transmembrane region" description="Helical" evidence="6">
    <location>
        <begin position="349"/>
        <end position="366"/>
    </location>
</feature>
<dbReference type="PANTHER" id="PTHR42829">
    <property type="entry name" value="NADH-UBIQUINONE OXIDOREDUCTASE CHAIN 5"/>
    <property type="match status" value="1"/>
</dbReference>
<feature type="domain" description="NADH-Ubiquinone oxidoreductase (complex I) chain 5 N-terminal" evidence="8">
    <location>
        <begin position="69"/>
        <end position="119"/>
    </location>
</feature>
<dbReference type="InParanoid" id="A0A5C7ET72"/>
<dbReference type="InterPro" id="IPR018393">
    <property type="entry name" value="NADHpl_OxRdtase_5_subgr"/>
</dbReference>
<dbReference type="NCBIfam" id="NF005141">
    <property type="entry name" value="PRK06590.1"/>
    <property type="match status" value="1"/>
</dbReference>
<sequence>MTAMQKVYLLVPLAPLLGSLIAGLFGWLIGRTWSHRVTIGLMIVSFVASVVVFVDVLHGNTFNGTVYTWTTSGGVRFEIGFLIDRLSALMMVVVTAVSLLVHIYTIGYMAEDPGYQRFFSYISLFTFSMLMLVMSNNFLQLFFGWEAVGLVSYLLIGFWYTRPSAIYANLKAFLVNRVGDFGFLLGIGMVLYHFGTLDYASVFQKAPALADQTVEILPGSPWLLMTVICILLFIGAMGKSAQFPLHVWLPDSMEGPTPISALIHAATMVTAGIFMVARMSPLYELSETALSVVLVIGAITAFFMGLVAIVQNDIKRVVAYSTLSHLGYMTVALGASAYSAAIFHLMTHAFFKAVLFLGAGSVIIAMHHEQDMRKMGGLRKYMPITYLAVLVGGLANVGFPGFGGFFSKEAIIEAVHLADRPGATFAYWAVTLGVFVTALYTFRLLFLTFYGQERFRQGAHGGHGEHGHHGVHGPHESPWVVTLPLMLLAVPSIGAGWLIGPILFGDYFGPAILISPEHGAMARMAEEFHGVLGMMAHAVFTLPFWLMAAGIATAWYLYIARPELPERIKERAGLLYTILESKYGFDEFNDWFFAGGTRKLGAGLWKVGDVRVIDGFFVNGSARMVGWFSTVIRRLQSGYIYHYAFTMIIGVFVLLTLRNFLGRWLG</sequence>
<feature type="transmembrane region" description="Helical" evidence="6">
    <location>
        <begin position="479"/>
        <end position="499"/>
    </location>
</feature>
<evidence type="ECO:0000256" key="2">
    <source>
        <dbReference type="ARBA" id="ARBA00022692"/>
    </source>
</evidence>
<evidence type="ECO:0000259" key="7">
    <source>
        <dbReference type="Pfam" id="PF00361"/>
    </source>
</evidence>
<accession>A0A5C7ET72</accession>
<gene>
    <name evidence="9" type="primary">nuoL</name>
    <name evidence="9" type="ORF">FR698_10685</name>
</gene>
<comment type="subcellular location">
    <subcellularLocation>
        <location evidence="1">Endomembrane system</location>
        <topology evidence="1">Multi-pass membrane protein</topology>
    </subcellularLocation>
    <subcellularLocation>
        <location evidence="5">Membrane</location>
        <topology evidence="5">Multi-pass membrane protein</topology>
    </subcellularLocation>
</comment>
<dbReference type="PRINTS" id="PR01434">
    <property type="entry name" value="NADHDHGNASE5"/>
</dbReference>
<protein>
    <submittedName>
        <fullName evidence="9">NADH-quinone oxidoreductase subunit L</fullName>
    </submittedName>
</protein>
<keyword evidence="4 6" id="KW-0472">Membrane</keyword>
<feature type="transmembrane region" description="Helical" evidence="6">
    <location>
        <begin position="317"/>
        <end position="343"/>
    </location>
</feature>
<dbReference type="Pfam" id="PF00662">
    <property type="entry name" value="Proton_antipo_N"/>
    <property type="match status" value="1"/>
</dbReference>
<dbReference type="OrthoDB" id="5287408at2"/>
<dbReference type="InterPro" id="IPR003945">
    <property type="entry name" value="NU5C-like"/>
</dbReference>
<dbReference type="InterPro" id="IPR001516">
    <property type="entry name" value="Proton_antipo_N"/>
</dbReference>
<evidence type="ECO:0000256" key="5">
    <source>
        <dbReference type="RuleBase" id="RU000320"/>
    </source>
</evidence>
<feature type="transmembrane region" description="Helical" evidence="6">
    <location>
        <begin position="425"/>
        <end position="446"/>
    </location>
</feature>
<evidence type="ECO:0000256" key="4">
    <source>
        <dbReference type="ARBA" id="ARBA00023136"/>
    </source>
</evidence>
<feature type="transmembrane region" description="Helical" evidence="6">
    <location>
        <begin position="6"/>
        <end position="30"/>
    </location>
</feature>
<dbReference type="Pfam" id="PF00361">
    <property type="entry name" value="Proton_antipo_M"/>
    <property type="match status" value="1"/>
</dbReference>
<feature type="transmembrane region" description="Helical" evidence="6">
    <location>
        <begin position="640"/>
        <end position="661"/>
    </location>
</feature>
<evidence type="ECO:0000256" key="3">
    <source>
        <dbReference type="ARBA" id="ARBA00022989"/>
    </source>
</evidence>
<feature type="transmembrane region" description="Helical" evidence="6">
    <location>
        <begin position="37"/>
        <end position="57"/>
    </location>
</feature>
<evidence type="ECO:0000313" key="10">
    <source>
        <dbReference type="Proteomes" id="UP000321201"/>
    </source>
</evidence>
<keyword evidence="3 6" id="KW-1133">Transmembrane helix</keyword>
<dbReference type="FunCoup" id="A0A5C7ET72">
    <property type="interactions" value="216"/>
</dbReference>
<dbReference type="GO" id="GO:0016020">
    <property type="term" value="C:membrane"/>
    <property type="evidence" value="ECO:0007669"/>
    <property type="project" value="UniProtKB-SubCell"/>
</dbReference>
<dbReference type="Proteomes" id="UP000321201">
    <property type="component" value="Unassembled WGS sequence"/>
</dbReference>
<dbReference type="GO" id="GO:0008137">
    <property type="term" value="F:NADH dehydrogenase (ubiquinone) activity"/>
    <property type="evidence" value="ECO:0007669"/>
    <property type="project" value="InterPro"/>
</dbReference>
<organism evidence="9 10">
    <name type="scientific">Pelomicrobium methylotrophicum</name>
    <dbReference type="NCBI Taxonomy" id="2602750"/>
    <lineage>
        <taxon>Bacteria</taxon>
        <taxon>Pseudomonadati</taxon>
        <taxon>Pseudomonadota</taxon>
        <taxon>Hydrogenophilia</taxon>
        <taxon>Hydrogenophilia incertae sedis</taxon>
        <taxon>Pelomicrobium</taxon>
    </lineage>
</organism>
<dbReference type="PANTHER" id="PTHR42829:SF2">
    <property type="entry name" value="NADH-UBIQUINONE OXIDOREDUCTASE CHAIN 5"/>
    <property type="match status" value="1"/>
</dbReference>
<dbReference type="InterPro" id="IPR001750">
    <property type="entry name" value="ND/Mrp_TM"/>
</dbReference>
<proteinExistence type="predicted"/>
<dbReference type="GO" id="GO:0015990">
    <property type="term" value="P:electron transport coupled proton transport"/>
    <property type="evidence" value="ECO:0007669"/>
    <property type="project" value="TreeGrafter"/>
</dbReference>
<name>A0A5C7ET72_9PROT</name>
<dbReference type="EMBL" id="VPFL01000014">
    <property type="protein sequence ID" value="TXF11359.1"/>
    <property type="molecule type" value="Genomic_DNA"/>
</dbReference>
<evidence type="ECO:0000313" key="9">
    <source>
        <dbReference type="EMBL" id="TXF11359.1"/>
    </source>
</evidence>
<evidence type="ECO:0000256" key="1">
    <source>
        <dbReference type="ARBA" id="ARBA00004127"/>
    </source>
</evidence>
<feature type="domain" description="NADH:quinone oxidoreductase/Mrp antiporter transmembrane" evidence="7">
    <location>
        <begin position="135"/>
        <end position="420"/>
    </location>
</feature>
<evidence type="ECO:0000256" key="6">
    <source>
        <dbReference type="SAM" id="Phobius"/>
    </source>
</evidence>
<keyword evidence="10" id="KW-1185">Reference proteome</keyword>
<dbReference type="PRINTS" id="PR01435">
    <property type="entry name" value="NPOXDRDTASE5"/>
</dbReference>
<dbReference type="GO" id="GO:0012505">
    <property type="term" value="C:endomembrane system"/>
    <property type="evidence" value="ECO:0007669"/>
    <property type="project" value="UniProtKB-SubCell"/>
</dbReference>
<keyword evidence="2 5" id="KW-0812">Transmembrane</keyword>
<dbReference type="GO" id="GO:0003954">
    <property type="term" value="F:NADH dehydrogenase activity"/>
    <property type="evidence" value="ECO:0007669"/>
    <property type="project" value="TreeGrafter"/>
</dbReference>
<evidence type="ECO:0000259" key="8">
    <source>
        <dbReference type="Pfam" id="PF00662"/>
    </source>
</evidence>
<reference evidence="9 10" key="1">
    <citation type="submission" date="2019-08" db="EMBL/GenBank/DDBJ databases">
        <title>Pelomicrobium methylotrophicum gen. nov., sp. nov. a moderately thermophilic, facultatively anaerobic, lithoautotrophic and methylotrophic bacterium isolated from a terrestrial mud volcano.</title>
        <authorList>
            <person name="Slobodkina G.B."/>
            <person name="Merkel A.Y."/>
            <person name="Slobodkin A.I."/>
        </authorList>
    </citation>
    <scope>NUCLEOTIDE SEQUENCE [LARGE SCALE GENOMIC DNA]</scope>
    <source>
        <strain evidence="9 10">SM250</strain>
    </source>
</reference>
<dbReference type="RefSeq" id="WP_147800190.1">
    <property type="nucleotide sequence ID" value="NZ_VPFL01000014.1"/>
</dbReference>
<feature type="transmembrane region" description="Helical" evidence="6">
    <location>
        <begin position="141"/>
        <end position="160"/>
    </location>
</feature>
<dbReference type="NCBIfam" id="TIGR01974">
    <property type="entry name" value="NDH_I_L"/>
    <property type="match status" value="1"/>
</dbReference>
<comment type="caution">
    <text evidence="9">The sequence shown here is derived from an EMBL/GenBank/DDBJ whole genome shotgun (WGS) entry which is preliminary data.</text>
</comment>
<feature type="transmembrane region" description="Helical" evidence="6">
    <location>
        <begin position="86"/>
        <end position="106"/>
    </location>
</feature>
<feature type="transmembrane region" description="Helical" evidence="6">
    <location>
        <begin position="118"/>
        <end position="135"/>
    </location>
</feature>
<dbReference type="GO" id="GO:0042773">
    <property type="term" value="P:ATP synthesis coupled electron transport"/>
    <property type="evidence" value="ECO:0007669"/>
    <property type="project" value="InterPro"/>
</dbReference>
<feature type="transmembrane region" description="Helical" evidence="6">
    <location>
        <begin position="386"/>
        <end position="405"/>
    </location>
</feature>
<feature type="transmembrane region" description="Helical" evidence="6">
    <location>
        <begin position="181"/>
        <end position="200"/>
    </location>
</feature>
<feature type="transmembrane region" description="Helical" evidence="6">
    <location>
        <begin position="220"/>
        <end position="238"/>
    </location>
</feature>
<feature type="transmembrane region" description="Helical" evidence="6">
    <location>
        <begin position="534"/>
        <end position="559"/>
    </location>
</feature>
<dbReference type="Gene3D" id="1.20.5.2700">
    <property type="match status" value="1"/>
</dbReference>